<dbReference type="Proteomes" id="UP000223968">
    <property type="component" value="Unassembled WGS sequence"/>
</dbReference>
<sequence length="147" mass="16238">MTQLMQIVNPTLHPALIARLAVMEEPSTAGQETRAGHTGEEEGPNMQVCLYSMLELFTLKQENLYPRAAIHEAWSVALPRTLEISNLQSTLISRKINTFILPGNICKPLLILSPQGFLFGFLFSSNAFKATNLASVKKLRGLKIGDN</sequence>
<name>A0A2B7WWH1_9EURO</name>
<dbReference type="InterPro" id="IPR021842">
    <property type="entry name" value="DUF3435"/>
</dbReference>
<dbReference type="AlphaFoldDB" id="A0A2B7WWH1"/>
<accession>A0A2B7WWH1</accession>
<gene>
    <name evidence="1" type="ORF">AJ79_08094</name>
</gene>
<dbReference type="STRING" id="1447875.A0A2B7WWH1"/>
<proteinExistence type="predicted"/>
<dbReference type="OrthoDB" id="4485682at2759"/>
<comment type="caution">
    <text evidence="1">The sequence shown here is derived from an EMBL/GenBank/DDBJ whole genome shotgun (WGS) entry which is preliminary data.</text>
</comment>
<keyword evidence="2" id="KW-1185">Reference proteome</keyword>
<organism evidence="1 2">
    <name type="scientific">Helicocarpus griseus UAMH5409</name>
    <dbReference type="NCBI Taxonomy" id="1447875"/>
    <lineage>
        <taxon>Eukaryota</taxon>
        <taxon>Fungi</taxon>
        <taxon>Dikarya</taxon>
        <taxon>Ascomycota</taxon>
        <taxon>Pezizomycotina</taxon>
        <taxon>Eurotiomycetes</taxon>
        <taxon>Eurotiomycetidae</taxon>
        <taxon>Onygenales</taxon>
        <taxon>Ajellomycetaceae</taxon>
        <taxon>Helicocarpus</taxon>
    </lineage>
</organism>
<dbReference type="Pfam" id="PF11917">
    <property type="entry name" value="DUF3435"/>
    <property type="match status" value="1"/>
</dbReference>
<evidence type="ECO:0000313" key="2">
    <source>
        <dbReference type="Proteomes" id="UP000223968"/>
    </source>
</evidence>
<dbReference type="EMBL" id="PDNB01000180">
    <property type="protein sequence ID" value="PGH00842.1"/>
    <property type="molecule type" value="Genomic_DNA"/>
</dbReference>
<evidence type="ECO:0000313" key="1">
    <source>
        <dbReference type="EMBL" id="PGH00842.1"/>
    </source>
</evidence>
<reference evidence="1 2" key="1">
    <citation type="submission" date="2017-10" db="EMBL/GenBank/DDBJ databases">
        <title>Comparative genomics in systemic dimorphic fungi from Ajellomycetaceae.</title>
        <authorList>
            <person name="Munoz J.F."/>
            <person name="Mcewen J.G."/>
            <person name="Clay O.K."/>
            <person name="Cuomo C.A."/>
        </authorList>
    </citation>
    <scope>NUCLEOTIDE SEQUENCE [LARGE SCALE GENOMIC DNA]</scope>
    <source>
        <strain evidence="1 2">UAMH5409</strain>
    </source>
</reference>
<protein>
    <submittedName>
        <fullName evidence="1">Uncharacterized protein</fullName>
    </submittedName>
</protein>